<evidence type="ECO:0000256" key="4">
    <source>
        <dbReference type="ARBA" id="ARBA00022729"/>
    </source>
</evidence>
<keyword evidence="3 9" id="KW-0812">Transmembrane</keyword>
<evidence type="ECO:0000256" key="8">
    <source>
        <dbReference type="SAM" id="MobiDB-lite"/>
    </source>
</evidence>
<name>A0A8R7Q0S6_TRIUA</name>
<dbReference type="GO" id="GO:0005637">
    <property type="term" value="C:nuclear inner membrane"/>
    <property type="evidence" value="ECO:0007669"/>
    <property type="project" value="UniProtKB-SubCell"/>
</dbReference>
<dbReference type="KEGG" id="tua:125550196"/>
<dbReference type="Pfam" id="PF10225">
    <property type="entry name" value="NEMP"/>
    <property type="match status" value="1"/>
</dbReference>
<evidence type="ECO:0000313" key="10">
    <source>
        <dbReference type="EnsemblPlants" id="TuG1812G0400000176.01.T01"/>
    </source>
</evidence>
<reference evidence="10" key="3">
    <citation type="submission" date="2022-06" db="UniProtKB">
        <authorList>
            <consortium name="EnsemblPlants"/>
        </authorList>
    </citation>
    <scope>IDENTIFICATION</scope>
</reference>
<evidence type="ECO:0000313" key="11">
    <source>
        <dbReference type="Proteomes" id="UP000015106"/>
    </source>
</evidence>
<dbReference type="AlphaFoldDB" id="A0A8R7Q0S6"/>
<protein>
    <recommendedName>
        <fullName evidence="12">Transmembrane protein 194A</fullName>
    </recommendedName>
</protein>
<feature type="transmembrane region" description="Helical" evidence="9">
    <location>
        <begin position="223"/>
        <end position="242"/>
    </location>
</feature>
<dbReference type="PANTHER" id="PTHR31587:SF3">
    <property type="entry name" value="EXPRESSED PROTEIN"/>
    <property type="match status" value="1"/>
</dbReference>
<keyword evidence="11" id="KW-1185">Reference proteome</keyword>
<feature type="transmembrane region" description="Helical" evidence="9">
    <location>
        <begin position="296"/>
        <end position="316"/>
    </location>
</feature>
<dbReference type="InterPro" id="IPR019358">
    <property type="entry name" value="NEMP_fam"/>
</dbReference>
<keyword evidence="7" id="KW-0539">Nucleus</keyword>
<feature type="transmembrane region" description="Helical" evidence="9">
    <location>
        <begin position="254"/>
        <end position="276"/>
    </location>
</feature>
<proteinExistence type="inferred from homology"/>
<evidence type="ECO:0000256" key="1">
    <source>
        <dbReference type="ARBA" id="ARBA00004575"/>
    </source>
</evidence>
<accession>A0A8R7Q0S6</accession>
<dbReference type="Gramene" id="TuG1812G0400000176.01.T01">
    <property type="protein sequence ID" value="TuG1812G0400000176.01.T01"/>
    <property type="gene ID" value="TuG1812G0400000176.01"/>
</dbReference>
<dbReference type="PANTHER" id="PTHR31587">
    <property type="entry name" value="TRANSMEMBRANE PROTEIN (DUF2215)"/>
    <property type="match status" value="1"/>
</dbReference>
<keyword evidence="4" id="KW-0732">Signal</keyword>
<comment type="subcellular location">
    <subcellularLocation>
        <location evidence="1">Nucleus inner membrane</location>
        <topology evidence="1">Multi-pass membrane protein</topology>
        <orientation evidence="1">Nucleoplasmic side</orientation>
    </subcellularLocation>
</comment>
<organism evidence="10 11">
    <name type="scientific">Triticum urartu</name>
    <name type="common">Red wild einkorn</name>
    <name type="synonym">Crithodium urartu</name>
    <dbReference type="NCBI Taxonomy" id="4572"/>
    <lineage>
        <taxon>Eukaryota</taxon>
        <taxon>Viridiplantae</taxon>
        <taxon>Streptophyta</taxon>
        <taxon>Embryophyta</taxon>
        <taxon>Tracheophyta</taxon>
        <taxon>Spermatophyta</taxon>
        <taxon>Magnoliopsida</taxon>
        <taxon>Liliopsida</taxon>
        <taxon>Poales</taxon>
        <taxon>Poaceae</taxon>
        <taxon>BOP clade</taxon>
        <taxon>Pooideae</taxon>
        <taxon>Triticodae</taxon>
        <taxon>Triticeae</taxon>
        <taxon>Triticinae</taxon>
        <taxon>Triticum</taxon>
    </lineage>
</organism>
<keyword evidence="6 9" id="KW-0472">Membrane</keyword>
<feature type="region of interest" description="Disordered" evidence="8">
    <location>
        <begin position="1"/>
        <end position="40"/>
    </location>
</feature>
<evidence type="ECO:0008006" key="12">
    <source>
        <dbReference type="Google" id="ProtNLM"/>
    </source>
</evidence>
<dbReference type="Gramene" id="TuG1812G0400000176.01.T04">
    <property type="protein sequence ID" value="TuG1812G0400000176.01.T04"/>
    <property type="gene ID" value="TuG1812G0400000176.01"/>
</dbReference>
<evidence type="ECO:0000256" key="3">
    <source>
        <dbReference type="ARBA" id="ARBA00022692"/>
    </source>
</evidence>
<evidence type="ECO:0000256" key="9">
    <source>
        <dbReference type="SAM" id="Phobius"/>
    </source>
</evidence>
<feature type="region of interest" description="Disordered" evidence="8">
    <location>
        <begin position="502"/>
        <end position="537"/>
    </location>
</feature>
<sequence length="537" mass="58955">MAPAPAAAAAPAPAATACSSSASSARPPSTASSSSQSPPRRTVPALLLFTSLAALLILSSGEAHDADADAASGRPLKDVGLENPEVTFAPSSMGGIFCERVRISGMPRWQFQSYANQIHVRVNVSHSMPEKFHWKIQICFHGNASTGLCQCEMGEWQVLQGGMWNAVKSPYVSRYVDVKLTDKKSTVFSLSIQDELQKWRLACLGIGFVLLFLSPIVSKWAPFYYSSSMALGILLVVLIVLFQGMKLLPMGKKGLFYLTIYGSVLGVGSYAAHYFSSMVASILENFGLSEEMHNPVSIFLLVAVVLTGAGFGYWMVRRFIISKDGSVDAGIAQFVKWAMRVVAMFFVMQSTLDPILASAALAASWWICSVLTAKKVHKPTAPKRKQLNVPSHRRFTQVSPNTRQVQFLSPSSGAGTGRATTTQYGWNNLANGGLVPKAVRKRVAPNQDEDYYSTFHNIEPRKYSKREWEEFTEESTRNALMEHTATPEFAQWAADNAHRLRVERDDVSEDESIESYSSSSEEAEKGGKASRLLSRFM</sequence>
<dbReference type="Proteomes" id="UP000015106">
    <property type="component" value="Chromosome 4"/>
</dbReference>
<dbReference type="OrthoDB" id="772609at2759"/>
<comment type="similarity">
    <text evidence="2">Belongs to the NEMP family.</text>
</comment>
<evidence type="ECO:0000256" key="6">
    <source>
        <dbReference type="ARBA" id="ARBA00023136"/>
    </source>
</evidence>
<gene>
    <name evidence="10" type="primary">LOC125550197</name>
</gene>
<evidence type="ECO:0000256" key="7">
    <source>
        <dbReference type="ARBA" id="ARBA00023242"/>
    </source>
</evidence>
<evidence type="ECO:0000256" key="5">
    <source>
        <dbReference type="ARBA" id="ARBA00022989"/>
    </source>
</evidence>
<feature type="transmembrane region" description="Helical" evidence="9">
    <location>
        <begin position="354"/>
        <end position="373"/>
    </location>
</feature>
<reference evidence="10" key="2">
    <citation type="submission" date="2018-03" db="EMBL/GenBank/DDBJ databases">
        <title>The Triticum urartu genome reveals the dynamic nature of wheat genome evolution.</title>
        <authorList>
            <person name="Ling H."/>
            <person name="Ma B."/>
            <person name="Shi X."/>
            <person name="Liu H."/>
            <person name="Dong L."/>
            <person name="Sun H."/>
            <person name="Cao Y."/>
            <person name="Gao Q."/>
            <person name="Zheng S."/>
            <person name="Li Y."/>
            <person name="Yu Y."/>
            <person name="Du H."/>
            <person name="Qi M."/>
            <person name="Li Y."/>
            <person name="Yu H."/>
            <person name="Cui Y."/>
            <person name="Wang N."/>
            <person name="Chen C."/>
            <person name="Wu H."/>
            <person name="Zhao Y."/>
            <person name="Zhang J."/>
            <person name="Li Y."/>
            <person name="Zhou W."/>
            <person name="Zhang B."/>
            <person name="Hu W."/>
            <person name="Eijk M."/>
            <person name="Tang J."/>
            <person name="Witsenboer H."/>
            <person name="Zhao S."/>
            <person name="Li Z."/>
            <person name="Zhang A."/>
            <person name="Wang D."/>
            <person name="Liang C."/>
        </authorList>
    </citation>
    <scope>NUCLEOTIDE SEQUENCE [LARGE SCALE GENOMIC DNA]</scope>
    <source>
        <strain evidence="10">cv. G1812</strain>
    </source>
</reference>
<reference evidence="11" key="1">
    <citation type="journal article" date="2013" name="Nature">
        <title>Draft genome of the wheat A-genome progenitor Triticum urartu.</title>
        <authorList>
            <person name="Ling H.Q."/>
            <person name="Zhao S."/>
            <person name="Liu D."/>
            <person name="Wang J."/>
            <person name="Sun H."/>
            <person name="Zhang C."/>
            <person name="Fan H."/>
            <person name="Li D."/>
            <person name="Dong L."/>
            <person name="Tao Y."/>
            <person name="Gao C."/>
            <person name="Wu H."/>
            <person name="Li Y."/>
            <person name="Cui Y."/>
            <person name="Guo X."/>
            <person name="Zheng S."/>
            <person name="Wang B."/>
            <person name="Yu K."/>
            <person name="Liang Q."/>
            <person name="Yang W."/>
            <person name="Lou X."/>
            <person name="Chen J."/>
            <person name="Feng M."/>
            <person name="Jian J."/>
            <person name="Zhang X."/>
            <person name="Luo G."/>
            <person name="Jiang Y."/>
            <person name="Liu J."/>
            <person name="Wang Z."/>
            <person name="Sha Y."/>
            <person name="Zhang B."/>
            <person name="Wu H."/>
            <person name="Tang D."/>
            <person name="Shen Q."/>
            <person name="Xue P."/>
            <person name="Zou S."/>
            <person name="Wang X."/>
            <person name="Liu X."/>
            <person name="Wang F."/>
            <person name="Yang Y."/>
            <person name="An X."/>
            <person name="Dong Z."/>
            <person name="Zhang K."/>
            <person name="Zhang X."/>
            <person name="Luo M.C."/>
            <person name="Dvorak J."/>
            <person name="Tong Y."/>
            <person name="Wang J."/>
            <person name="Yang H."/>
            <person name="Li Z."/>
            <person name="Wang D."/>
            <person name="Zhang A."/>
            <person name="Wang J."/>
        </authorList>
    </citation>
    <scope>NUCLEOTIDE SEQUENCE</scope>
    <source>
        <strain evidence="11">cv. G1812</strain>
    </source>
</reference>
<dbReference type="EnsemblPlants" id="TuG1812G0400000176.01.T04">
    <property type="protein sequence ID" value="TuG1812G0400000176.01.T04"/>
    <property type="gene ID" value="TuG1812G0400000176.01"/>
</dbReference>
<keyword evidence="5 9" id="KW-1133">Transmembrane helix</keyword>
<evidence type="ECO:0000256" key="2">
    <source>
        <dbReference type="ARBA" id="ARBA00005748"/>
    </source>
</evidence>
<dbReference type="EnsemblPlants" id="TuG1812G0400000176.01.T01">
    <property type="protein sequence ID" value="TuG1812G0400000176.01.T01"/>
    <property type="gene ID" value="TuG1812G0400000176.01"/>
</dbReference>